<comment type="similarity">
    <text evidence="1">Belongs to the acetyl-CoA hydrolase/transferase family.</text>
</comment>
<dbReference type="SUPFAM" id="SSF100950">
    <property type="entry name" value="NagB/RpiA/CoA transferase-like"/>
    <property type="match status" value="2"/>
</dbReference>
<dbReference type="InterPro" id="IPR046433">
    <property type="entry name" value="ActCoA_hydro"/>
</dbReference>
<dbReference type="InterPro" id="IPR003702">
    <property type="entry name" value="ActCoA_hydro_N"/>
</dbReference>
<evidence type="ECO:0000313" key="5">
    <source>
        <dbReference type="EMBL" id="GEN30875.1"/>
    </source>
</evidence>
<dbReference type="Gene3D" id="3.30.750.70">
    <property type="entry name" value="4-hydroxybutyrate coenzyme like domains"/>
    <property type="match status" value="1"/>
</dbReference>
<reference evidence="5 6" key="1">
    <citation type="submission" date="2019-07" db="EMBL/GenBank/DDBJ databases">
        <title>Whole genome shotgun sequence of Cerasibacillus quisquiliarum NBRC 102429.</title>
        <authorList>
            <person name="Hosoyama A."/>
            <person name="Uohara A."/>
            <person name="Ohji S."/>
            <person name="Ichikawa N."/>
        </authorList>
    </citation>
    <scope>NUCLEOTIDE SEQUENCE [LARGE SCALE GENOMIC DNA]</scope>
    <source>
        <strain evidence="5 6">NBRC 102429</strain>
    </source>
</reference>
<keyword evidence="6" id="KW-1185">Reference proteome</keyword>
<gene>
    <name evidence="5" type="primary">cat2</name>
    <name evidence="5" type="ORF">CQU01_11130</name>
</gene>
<comment type="caution">
    <text evidence="5">The sequence shown here is derived from an EMBL/GenBank/DDBJ whole genome shotgun (WGS) entry which is preliminary data.</text>
</comment>
<accession>A0A511UW79</accession>
<evidence type="ECO:0000313" key="6">
    <source>
        <dbReference type="Proteomes" id="UP000321491"/>
    </source>
</evidence>
<dbReference type="Gene3D" id="3.40.1080.10">
    <property type="entry name" value="Glutaconate Coenzyme A-transferase"/>
    <property type="match status" value="1"/>
</dbReference>
<dbReference type="Pfam" id="PF02550">
    <property type="entry name" value="AcetylCoA_hydro"/>
    <property type="match status" value="1"/>
</dbReference>
<organism evidence="5 6">
    <name type="scientific">Cerasibacillus quisquiliarum</name>
    <dbReference type="NCBI Taxonomy" id="227865"/>
    <lineage>
        <taxon>Bacteria</taxon>
        <taxon>Bacillati</taxon>
        <taxon>Bacillota</taxon>
        <taxon>Bacilli</taxon>
        <taxon>Bacillales</taxon>
        <taxon>Bacillaceae</taxon>
        <taxon>Cerasibacillus</taxon>
    </lineage>
</organism>
<dbReference type="PANTHER" id="PTHR21432:SF20">
    <property type="entry name" value="ACETYL-COA HYDROLASE"/>
    <property type="match status" value="1"/>
</dbReference>
<evidence type="ECO:0000259" key="3">
    <source>
        <dbReference type="Pfam" id="PF02550"/>
    </source>
</evidence>
<dbReference type="InterPro" id="IPR038460">
    <property type="entry name" value="AcetylCoA_hyd_C_sf"/>
</dbReference>
<sequence length="427" mass="47998">MDLQKLYNEKLCSVEEAVSLIKPGYDLITPILAGEPYKLMKQLESHEGLSGNRLIQMFSTRDVIDVEPEKLQIISTFLGASERKAFKEGKIDILPNHFSDMPKLLKQFTRNQVAMAVVSPMDDEGYFSMGTNCDYVSTLFPYAKHIILEVNEHMPRTYGENRVHISDVSALIENHEPIPALPDLRVSEKDRIIGEYVAELIEDGDTIQIGFGSIPNAIIEQLKSHRNLSVHTEMIPEKIIDLFEAGAVTNENNIFKKGKLTATFAFGSQRLYDFIHENEDIYMLPVNKTNNVIDLSKMKSLVTVNAAVEVDFLGQVNSEMIGGTYWSSSGGQADFQIASHLAENSRGILTLHSSVKNDTISKIVPTLNPGTPVTTSKNDVDYIVTEYGVARLRGKTIRERTKELIRIAHPKFREELEFEAKKMGYLL</sequence>
<dbReference type="Pfam" id="PF13336">
    <property type="entry name" value="AcetylCoA_hyd_C"/>
    <property type="match status" value="1"/>
</dbReference>
<dbReference type="InterPro" id="IPR026888">
    <property type="entry name" value="AcetylCoA_hyd_C"/>
</dbReference>
<feature type="domain" description="Acetyl-CoA hydrolase/transferase N-terminal" evidence="3">
    <location>
        <begin position="75"/>
        <end position="178"/>
    </location>
</feature>
<dbReference type="InterPro" id="IPR037171">
    <property type="entry name" value="NagB/RpiA_transferase-like"/>
</dbReference>
<dbReference type="RefSeq" id="WP_146936559.1">
    <property type="nucleotide sequence ID" value="NZ_BJXW01000011.1"/>
</dbReference>
<proteinExistence type="inferred from homology"/>
<evidence type="ECO:0000259" key="4">
    <source>
        <dbReference type="Pfam" id="PF13336"/>
    </source>
</evidence>
<keyword evidence="2 5" id="KW-0808">Transferase</keyword>
<feature type="domain" description="Acetyl-CoA hydrolase/transferase C-terminal" evidence="4">
    <location>
        <begin position="267"/>
        <end position="419"/>
    </location>
</feature>
<name>A0A511UW79_9BACI</name>
<dbReference type="GO" id="GO:0008775">
    <property type="term" value="F:acetate CoA-transferase activity"/>
    <property type="evidence" value="ECO:0007669"/>
    <property type="project" value="InterPro"/>
</dbReference>
<dbReference type="AlphaFoldDB" id="A0A511UW79"/>
<dbReference type="PANTHER" id="PTHR21432">
    <property type="entry name" value="ACETYL-COA HYDROLASE-RELATED"/>
    <property type="match status" value="1"/>
</dbReference>
<dbReference type="Proteomes" id="UP000321491">
    <property type="component" value="Unassembled WGS sequence"/>
</dbReference>
<dbReference type="EMBL" id="BJXW01000011">
    <property type="protein sequence ID" value="GEN30875.1"/>
    <property type="molecule type" value="Genomic_DNA"/>
</dbReference>
<evidence type="ECO:0000256" key="1">
    <source>
        <dbReference type="ARBA" id="ARBA00009632"/>
    </source>
</evidence>
<dbReference type="Gene3D" id="3.40.1080.20">
    <property type="entry name" value="Acetyl-CoA hydrolase/transferase C-terminal domain"/>
    <property type="match status" value="1"/>
</dbReference>
<dbReference type="GO" id="GO:0006083">
    <property type="term" value="P:acetate metabolic process"/>
    <property type="evidence" value="ECO:0007669"/>
    <property type="project" value="InterPro"/>
</dbReference>
<evidence type="ECO:0000256" key="2">
    <source>
        <dbReference type="ARBA" id="ARBA00022679"/>
    </source>
</evidence>
<protein>
    <submittedName>
        <fullName evidence="5">4-hydroxybutyrate CoA-transferase</fullName>
    </submittedName>
</protein>
<dbReference type="OrthoDB" id="9801795at2"/>